<dbReference type="EMBL" id="SNWI01000001">
    <property type="protein sequence ID" value="TDO05303.1"/>
    <property type="molecule type" value="Genomic_DNA"/>
</dbReference>
<accession>A0A4R6H9X3</accession>
<evidence type="ECO:0000313" key="2">
    <source>
        <dbReference type="Proteomes" id="UP000294848"/>
    </source>
</evidence>
<organism evidence="1 2">
    <name type="scientific">Sunxiuqinia elliptica</name>
    <dbReference type="NCBI Taxonomy" id="655355"/>
    <lineage>
        <taxon>Bacteria</taxon>
        <taxon>Pseudomonadati</taxon>
        <taxon>Bacteroidota</taxon>
        <taxon>Bacteroidia</taxon>
        <taxon>Marinilabiliales</taxon>
        <taxon>Prolixibacteraceae</taxon>
        <taxon>Sunxiuqinia</taxon>
    </lineage>
</organism>
<evidence type="ECO:0000313" key="1">
    <source>
        <dbReference type="EMBL" id="TDO05303.1"/>
    </source>
</evidence>
<dbReference type="Proteomes" id="UP000294848">
    <property type="component" value="Unassembled WGS sequence"/>
</dbReference>
<name>A0A4R6H9X3_9BACT</name>
<protein>
    <submittedName>
        <fullName evidence="1">Uncharacterized protein</fullName>
    </submittedName>
</protein>
<proteinExistence type="predicted"/>
<gene>
    <name evidence="1" type="ORF">DET52_101659</name>
</gene>
<comment type="caution">
    <text evidence="1">The sequence shown here is derived from an EMBL/GenBank/DDBJ whole genome shotgun (WGS) entry which is preliminary data.</text>
</comment>
<sequence length="120" mass="13671">MTTNSPQKYQSVKASLMKSLHLEEALLERFGKNPLADGDLSIYAEYTSQLSNLLNNELNQMHSNAGELPEDQILELQANLVGFEQLKVETQEAERFYAQKGNSSKVRLLKMGKRWLLKLD</sequence>
<reference evidence="1 2" key="1">
    <citation type="submission" date="2019-03" db="EMBL/GenBank/DDBJ databases">
        <title>Freshwater and sediment microbial communities from various areas in North America, analyzing microbe dynamics in response to fracking.</title>
        <authorList>
            <person name="Lamendella R."/>
        </authorList>
    </citation>
    <scope>NUCLEOTIDE SEQUENCE [LARGE SCALE GENOMIC DNA]</scope>
    <source>
        <strain evidence="1 2">114D</strain>
    </source>
</reference>
<dbReference type="AlphaFoldDB" id="A0A4R6H9X3"/>
<dbReference type="RefSeq" id="WP_133463371.1">
    <property type="nucleotide sequence ID" value="NZ_SNWI01000001.1"/>
</dbReference>